<dbReference type="GO" id="GO:0005829">
    <property type="term" value="C:cytosol"/>
    <property type="evidence" value="ECO:0007669"/>
    <property type="project" value="TreeGrafter"/>
</dbReference>
<dbReference type="InterPro" id="IPR027417">
    <property type="entry name" value="P-loop_NTPase"/>
</dbReference>
<dbReference type="HAMAP" id="MF_00328">
    <property type="entry name" value="Guanylate_kinase"/>
    <property type="match status" value="1"/>
</dbReference>
<comment type="similarity">
    <text evidence="1">Belongs to the guanylate kinase family.</text>
</comment>
<dbReference type="InterPro" id="IPR020590">
    <property type="entry name" value="Guanylate_kinase_CS"/>
</dbReference>
<sequence length="204" mass="23086">MNHKNVRPPVLLILSGPSGVGKDAVLSRMRDLGEPYHFTVTATTRIQREGETDGKDYIFVNQAEFKVQMEQDGFLEWAEVYGNYYGVPRDQVKTALQRGKDVIVKIDVQGAKTIKRLAPNALYIFLAPPDMDQLEKRLTERMTESSDSLKIRLETAAKEMKSASWFDHIVINHENQLDLAVAEIQNAVKIARLNQMNPSNLDSI</sequence>
<evidence type="ECO:0000259" key="7">
    <source>
        <dbReference type="PROSITE" id="PS50052"/>
    </source>
</evidence>
<dbReference type="PANTHER" id="PTHR23117">
    <property type="entry name" value="GUANYLATE KINASE-RELATED"/>
    <property type="match status" value="1"/>
</dbReference>
<keyword evidence="4" id="KW-0547">Nucleotide-binding</keyword>
<dbReference type="InterPro" id="IPR008145">
    <property type="entry name" value="GK/Ca_channel_bsu"/>
</dbReference>
<dbReference type="AlphaFoldDB" id="A0A382LF11"/>
<dbReference type="Pfam" id="PF00625">
    <property type="entry name" value="Guanylate_kin"/>
    <property type="match status" value="1"/>
</dbReference>
<accession>A0A382LF11</accession>
<organism evidence="8">
    <name type="scientific">marine metagenome</name>
    <dbReference type="NCBI Taxonomy" id="408172"/>
    <lineage>
        <taxon>unclassified sequences</taxon>
        <taxon>metagenomes</taxon>
        <taxon>ecological metagenomes</taxon>
    </lineage>
</organism>
<evidence type="ECO:0000256" key="6">
    <source>
        <dbReference type="ARBA" id="ARBA00022840"/>
    </source>
</evidence>
<dbReference type="Gene3D" id="3.30.63.10">
    <property type="entry name" value="Guanylate Kinase phosphate binding domain"/>
    <property type="match status" value="1"/>
</dbReference>
<dbReference type="CDD" id="cd00071">
    <property type="entry name" value="GMPK"/>
    <property type="match status" value="1"/>
</dbReference>
<evidence type="ECO:0000256" key="1">
    <source>
        <dbReference type="ARBA" id="ARBA00005790"/>
    </source>
</evidence>
<dbReference type="SMART" id="SM00072">
    <property type="entry name" value="GuKc"/>
    <property type="match status" value="1"/>
</dbReference>
<dbReference type="PANTHER" id="PTHR23117:SF13">
    <property type="entry name" value="GUANYLATE KINASE"/>
    <property type="match status" value="1"/>
</dbReference>
<evidence type="ECO:0000256" key="5">
    <source>
        <dbReference type="ARBA" id="ARBA00022777"/>
    </source>
</evidence>
<dbReference type="PROSITE" id="PS00856">
    <property type="entry name" value="GUANYLATE_KINASE_1"/>
    <property type="match status" value="1"/>
</dbReference>
<reference evidence="8" key="1">
    <citation type="submission" date="2018-05" db="EMBL/GenBank/DDBJ databases">
        <authorList>
            <person name="Lanie J.A."/>
            <person name="Ng W.-L."/>
            <person name="Kazmierczak K.M."/>
            <person name="Andrzejewski T.M."/>
            <person name="Davidsen T.M."/>
            <person name="Wayne K.J."/>
            <person name="Tettelin H."/>
            <person name="Glass J.I."/>
            <person name="Rusch D."/>
            <person name="Podicherti R."/>
            <person name="Tsui H.-C.T."/>
            <person name="Winkler M.E."/>
        </authorList>
    </citation>
    <scope>NUCLEOTIDE SEQUENCE</scope>
</reference>
<dbReference type="EMBL" id="UINC01086623">
    <property type="protein sequence ID" value="SVC35259.1"/>
    <property type="molecule type" value="Genomic_DNA"/>
</dbReference>
<gene>
    <name evidence="8" type="ORF">METZ01_LOCUS288113</name>
</gene>
<dbReference type="GO" id="GO:0004385">
    <property type="term" value="F:GMP kinase activity"/>
    <property type="evidence" value="ECO:0007669"/>
    <property type="project" value="UniProtKB-EC"/>
</dbReference>
<proteinExistence type="inferred from homology"/>
<protein>
    <recommendedName>
        <fullName evidence="2">guanylate kinase</fullName>
        <ecNumber evidence="2">2.7.4.8</ecNumber>
    </recommendedName>
</protein>
<dbReference type="FunFam" id="3.30.63.10:FF:000002">
    <property type="entry name" value="Guanylate kinase 1"/>
    <property type="match status" value="1"/>
</dbReference>
<dbReference type="NCBIfam" id="TIGR03263">
    <property type="entry name" value="guanyl_kin"/>
    <property type="match status" value="1"/>
</dbReference>
<evidence type="ECO:0000256" key="4">
    <source>
        <dbReference type="ARBA" id="ARBA00022741"/>
    </source>
</evidence>
<feature type="domain" description="Guanylate kinase-like" evidence="7">
    <location>
        <begin position="9"/>
        <end position="189"/>
    </location>
</feature>
<dbReference type="SUPFAM" id="SSF52540">
    <property type="entry name" value="P-loop containing nucleoside triphosphate hydrolases"/>
    <property type="match status" value="1"/>
</dbReference>
<evidence type="ECO:0000256" key="2">
    <source>
        <dbReference type="ARBA" id="ARBA00012961"/>
    </source>
</evidence>
<evidence type="ECO:0000256" key="3">
    <source>
        <dbReference type="ARBA" id="ARBA00022679"/>
    </source>
</evidence>
<keyword evidence="3" id="KW-0808">Transferase</keyword>
<dbReference type="Gene3D" id="3.40.50.300">
    <property type="entry name" value="P-loop containing nucleotide triphosphate hydrolases"/>
    <property type="match status" value="1"/>
</dbReference>
<name>A0A382LF11_9ZZZZ</name>
<keyword evidence="5" id="KW-0418">Kinase</keyword>
<dbReference type="GO" id="GO:0005524">
    <property type="term" value="F:ATP binding"/>
    <property type="evidence" value="ECO:0007669"/>
    <property type="project" value="UniProtKB-KW"/>
</dbReference>
<dbReference type="NCBIfam" id="NF011325">
    <property type="entry name" value="PRK14738.1"/>
    <property type="match status" value="1"/>
</dbReference>
<dbReference type="PROSITE" id="PS50052">
    <property type="entry name" value="GUANYLATE_KINASE_2"/>
    <property type="match status" value="1"/>
</dbReference>
<dbReference type="InterPro" id="IPR008144">
    <property type="entry name" value="Guanylate_kin-like_dom"/>
</dbReference>
<evidence type="ECO:0000313" key="8">
    <source>
        <dbReference type="EMBL" id="SVC35259.1"/>
    </source>
</evidence>
<dbReference type="EC" id="2.7.4.8" evidence="2"/>
<dbReference type="InterPro" id="IPR017665">
    <property type="entry name" value="Guanylate_kinase"/>
</dbReference>
<keyword evidence="6" id="KW-0067">ATP-binding</keyword>